<evidence type="ECO:0000256" key="4">
    <source>
        <dbReference type="ARBA" id="ARBA00023163"/>
    </source>
</evidence>
<keyword evidence="1" id="KW-0678">Repressor</keyword>
<comment type="caution">
    <text evidence="6">The sequence shown here is derived from an EMBL/GenBank/DDBJ whole genome shotgun (WGS) entry which is preliminary data.</text>
</comment>
<dbReference type="Pfam" id="PF06445">
    <property type="entry name" value="GyrI-like"/>
    <property type="match status" value="1"/>
</dbReference>
<dbReference type="PANTHER" id="PTHR30204:SF69">
    <property type="entry name" value="MERR-FAMILY TRANSCRIPTIONAL REGULATOR"/>
    <property type="match status" value="1"/>
</dbReference>
<protein>
    <submittedName>
        <fullName evidence="6">MerR family transcriptional regulator</fullName>
    </submittedName>
</protein>
<dbReference type="PRINTS" id="PR00040">
    <property type="entry name" value="HTHMERR"/>
</dbReference>
<proteinExistence type="predicted"/>
<evidence type="ECO:0000313" key="6">
    <source>
        <dbReference type="EMBL" id="HJB42183.1"/>
    </source>
</evidence>
<organism evidence="6 7">
    <name type="scientific">Candidatus Gemmiger avicola</name>
    <dbReference type="NCBI Taxonomy" id="2838605"/>
    <lineage>
        <taxon>Bacteria</taxon>
        <taxon>Bacillati</taxon>
        <taxon>Bacillota</taxon>
        <taxon>Clostridia</taxon>
        <taxon>Eubacteriales</taxon>
        <taxon>Gemmiger</taxon>
    </lineage>
</organism>
<evidence type="ECO:0000256" key="2">
    <source>
        <dbReference type="ARBA" id="ARBA00023015"/>
    </source>
</evidence>
<keyword evidence="4" id="KW-0804">Transcription</keyword>
<keyword evidence="2" id="KW-0805">Transcription regulation</keyword>
<dbReference type="Gene3D" id="3.20.80.10">
    <property type="entry name" value="Regulatory factor, effector binding domain"/>
    <property type="match status" value="1"/>
</dbReference>
<dbReference type="InterPro" id="IPR000551">
    <property type="entry name" value="MerR-type_HTH_dom"/>
</dbReference>
<evidence type="ECO:0000256" key="3">
    <source>
        <dbReference type="ARBA" id="ARBA00023125"/>
    </source>
</evidence>
<dbReference type="InterPro" id="IPR011256">
    <property type="entry name" value="Reg_factor_effector_dom_sf"/>
</dbReference>
<dbReference type="CDD" id="cd00592">
    <property type="entry name" value="HTH_MerR-like"/>
    <property type="match status" value="1"/>
</dbReference>
<accession>A0A9D2S2W8</accession>
<dbReference type="PROSITE" id="PS50937">
    <property type="entry name" value="HTH_MERR_2"/>
    <property type="match status" value="1"/>
</dbReference>
<dbReference type="GO" id="GO:0003677">
    <property type="term" value="F:DNA binding"/>
    <property type="evidence" value="ECO:0007669"/>
    <property type="project" value="UniProtKB-KW"/>
</dbReference>
<dbReference type="InterPro" id="IPR009061">
    <property type="entry name" value="DNA-bd_dom_put_sf"/>
</dbReference>
<reference evidence="6" key="2">
    <citation type="submission" date="2021-04" db="EMBL/GenBank/DDBJ databases">
        <authorList>
            <person name="Gilroy R."/>
        </authorList>
    </citation>
    <scope>NUCLEOTIDE SEQUENCE</scope>
    <source>
        <strain evidence="6">ChiBcec8-13705</strain>
    </source>
</reference>
<dbReference type="SMART" id="SM00422">
    <property type="entry name" value="HTH_MERR"/>
    <property type="match status" value="1"/>
</dbReference>
<dbReference type="Proteomes" id="UP000886803">
    <property type="component" value="Unassembled WGS sequence"/>
</dbReference>
<sequence>MERYYKVGELAKLYGVSPDLLRYYEKKGLLHPKRLENGYRAYSVREVWRLNVIRDLRALDLPVEVIARYLEDHSAATTRTLLEDELALLDEQIARLQTLRAGVSRRLKAADRAYARPQGVCELQTLPPRRCHSLAAPYRTDAEMDPLLQELRRFDPEHLYVWGNDGIGSYLSLASACKGRCQDYTGVFMLHPAGETTLPGGDWLTLTYRGPNSQNDEFLPRLLAEAKARGRTPDGPLLEVLLVDIHSSANDADHVTELQMPLAPAEPADET</sequence>
<evidence type="ECO:0000256" key="1">
    <source>
        <dbReference type="ARBA" id="ARBA00022491"/>
    </source>
</evidence>
<dbReference type="SUPFAM" id="SSF46955">
    <property type="entry name" value="Putative DNA-binding domain"/>
    <property type="match status" value="1"/>
</dbReference>
<dbReference type="AlphaFoldDB" id="A0A9D2S2W8"/>
<dbReference type="InterPro" id="IPR047057">
    <property type="entry name" value="MerR_fam"/>
</dbReference>
<feature type="domain" description="HTH merR-type" evidence="5">
    <location>
        <begin position="4"/>
        <end position="72"/>
    </location>
</feature>
<keyword evidence="3" id="KW-0238">DNA-binding</keyword>
<dbReference type="GO" id="GO:0003700">
    <property type="term" value="F:DNA-binding transcription factor activity"/>
    <property type="evidence" value="ECO:0007669"/>
    <property type="project" value="InterPro"/>
</dbReference>
<gene>
    <name evidence="6" type="ORF">H9945_06760</name>
</gene>
<evidence type="ECO:0000313" key="7">
    <source>
        <dbReference type="Proteomes" id="UP000886803"/>
    </source>
</evidence>
<dbReference type="InterPro" id="IPR029442">
    <property type="entry name" value="GyrI-like"/>
</dbReference>
<reference evidence="6" key="1">
    <citation type="journal article" date="2021" name="PeerJ">
        <title>Extensive microbial diversity within the chicken gut microbiome revealed by metagenomics and culture.</title>
        <authorList>
            <person name="Gilroy R."/>
            <person name="Ravi A."/>
            <person name="Getino M."/>
            <person name="Pursley I."/>
            <person name="Horton D.L."/>
            <person name="Alikhan N.F."/>
            <person name="Baker D."/>
            <person name="Gharbi K."/>
            <person name="Hall N."/>
            <person name="Watson M."/>
            <person name="Adriaenssens E.M."/>
            <person name="Foster-Nyarko E."/>
            <person name="Jarju S."/>
            <person name="Secka A."/>
            <person name="Antonio M."/>
            <person name="Oren A."/>
            <person name="Chaudhuri R.R."/>
            <person name="La Ragione R."/>
            <person name="Hildebrand F."/>
            <person name="Pallen M.J."/>
        </authorList>
    </citation>
    <scope>NUCLEOTIDE SEQUENCE</scope>
    <source>
        <strain evidence="6">ChiBcec8-13705</strain>
    </source>
</reference>
<evidence type="ECO:0000259" key="5">
    <source>
        <dbReference type="PROSITE" id="PS50937"/>
    </source>
</evidence>
<dbReference type="Pfam" id="PF13411">
    <property type="entry name" value="MerR_1"/>
    <property type="match status" value="1"/>
</dbReference>
<dbReference type="SUPFAM" id="SSF55136">
    <property type="entry name" value="Probable bacterial effector-binding domain"/>
    <property type="match status" value="1"/>
</dbReference>
<dbReference type="Gene3D" id="1.10.1660.10">
    <property type="match status" value="1"/>
</dbReference>
<name>A0A9D2S2W8_9FIRM</name>
<dbReference type="EMBL" id="DWYG01000112">
    <property type="protein sequence ID" value="HJB42183.1"/>
    <property type="molecule type" value="Genomic_DNA"/>
</dbReference>
<dbReference type="PANTHER" id="PTHR30204">
    <property type="entry name" value="REDOX-CYCLING DRUG-SENSING TRANSCRIPTIONAL ACTIVATOR SOXR"/>
    <property type="match status" value="1"/>
</dbReference>